<accession>A0A1V3WBH9</accession>
<dbReference type="EMBL" id="MVBM01000017">
    <property type="protein sequence ID" value="OOK63631.1"/>
    <property type="molecule type" value="Genomic_DNA"/>
</dbReference>
<gene>
    <name evidence="1" type="ORF">BZL30_9421</name>
</gene>
<organism evidence="1 2">
    <name type="scientific">Mycobacterium kansasii</name>
    <dbReference type="NCBI Taxonomy" id="1768"/>
    <lineage>
        <taxon>Bacteria</taxon>
        <taxon>Bacillati</taxon>
        <taxon>Actinomycetota</taxon>
        <taxon>Actinomycetes</taxon>
        <taxon>Mycobacteriales</taxon>
        <taxon>Mycobacteriaceae</taxon>
        <taxon>Mycobacterium</taxon>
    </lineage>
</organism>
<evidence type="ECO:0000313" key="1">
    <source>
        <dbReference type="EMBL" id="OOK63631.1"/>
    </source>
</evidence>
<sequence length="117" mass="12747">MATASVRDLFAEANLYATKSRRLRRRVLPAREAVASVHATSADCLGTAPAPFPVDTVLARLSSTVAAVRELEGYAATIEERIQKLAGETITVQRITATCTWDRCDGPGELAVDRFRR</sequence>
<dbReference type="Proteomes" id="UP000189229">
    <property type="component" value="Unassembled WGS sequence"/>
</dbReference>
<dbReference type="AlphaFoldDB" id="A0A1V3WBH9"/>
<name>A0A1V3WBH9_MYCKA</name>
<protein>
    <submittedName>
        <fullName evidence="1">Uncharacterized protein</fullName>
    </submittedName>
</protein>
<comment type="caution">
    <text evidence="1">The sequence shown here is derived from an EMBL/GenBank/DDBJ whole genome shotgun (WGS) entry which is preliminary data.</text>
</comment>
<dbReference type="Gene3D" id="3.90.1200.10">
    <property type="match status" value="1"/>
</dbReference>
<reference evidence="1 2" key="1">
    <citation type="submission" date="2017-02" db="EMBL/GenBank/DDBJ databases">
        <title>Complete genome sequences of Mycobacterium kansasii strains isolated from rhesus macaques.</title>
        <authorList>
            <person name="Panda A."/>
            <person name="Nagaraj S."/>
            <person name="Zhao X."/>
            <person name="Tettelin H."/>
            <person name="Detolla L.J."/>
        </authorList>
    </citation>
    <scope>NUCLEOTIDE SEQUENCE [LARGE SCALE GENOMIC DNA]</scope>
    <source>
        <strain evidence="1 2">11-3813</strain>
    </source>
</reference>
<evidence type="ECO:0000313" key="2">
    <source>
        <dbReference type="Proteomes" id="UP000189229"/>
    </source>
</evidence>
<proteinExistence type="predicted"/>